<evidence type="ECO:0000313" key="4">
    <source>
        <dbReference type="EMBL" id="GAB0207358.1"/>
    </source>
</evidence>
<dbReference type="InterPro" id="IPR043502">
    <property type="entry name" value="DNA/RNA_pol_sf"/>
</dbReference>
<feature type="domain" description="Reverse transcriptase" evidence="1">
    <location>
        <begin position="1"/>
        <end position="237"/>
    </location>
</feature>
<feature type="domain" description="Reverse transcriptase" evidence="1">
    <location>
        <begin position="399"/>
        <end position="663"/>
    </location>
</feature>
<evidence type="ECO:0000259" key="1">
    <source>
        <dbReference type="PROSITE" id="PS50878"/>
    </source>
</evidence>
<dbReference type="SUPFAM" id="SSF56672">
    <property type="entry name" value="DNA/RNA polymerases"/>
    <property type="match status" value="2"/>
</dbReference>
<proteinExistence type="predicted"/>
<dbReference type="EMBL" id="BAAFJT010000213">
    <property type="protein sequence ID" value="GAB0207358.1"/>
    <property type="molecule type" value="Genomic_DNA"/>
</dbReference>
<accession>A0ABC9YBG4</accession>
<dbReference type="PROSITE" id="PS50878">
    <property type="entry name" value="RT_POL"/>
    <property type="match status" value="2"/>
</dbReference>
<reference evidence="4 5" key="1">
    <citation type="submission" date="2024-06" db="EMBL/GenBank/DDBJ databases">
        <title>The draft genome of Grus japonensis, version 3.</title>
        <authorList>
            <person name="Nabeshima K."/>
            <person name="Suzuki S."/>
            <person name="Onuma M."/>
        </authorList>
    </citation>
    <scope>NUCLEOTIDE SEQUENCE [LARGE SCALE GENOMIC DNA]</scope>
    <source>
        <strain evidence="4 5">451A</strain>
    </source>
</reference>
<dbReference type="AlphaFoldDB" id="A0ABC9YBG4"/>
<dbReference type="EMBL" id="BAAFJT010000115">
    <property type="protein sequence ID" value="GAB0206682.1"/>
    <property type="molecule type" value="Genomic_DNA"/>
</dbReference>
<dbReference type="CDD" id="cd01650">
    <property type="entry name" value="RT_nLTR_like"/>
    <property type="match status" value="1"/>
</dbReference>
<dbReference type="Proteomes" id="UP001623348">
    <property type="component" value="Unassembled WGS sequence"/>
</dbReference>
<keyword evidence="5" id="KW-1185">Reference proteome</keyword>
<evidence type="ECO:0000313" key="2">
    <source>
        <dbReference type="EMBL" id="GAB0206682.1"/>
    </source>
</evidence>
<protein>
    <submittedName>
        <fullName evidence="4">Mitochondrial enolase superfamily member 1</fullName>
    </submittedName>
</protein>
<sequence length="692" mass="77076">MEQTLLETMLRHRENKEVIGDSQHGFTRGKSCLTNLVPFSDGVTVSVDKGRAADVICLDLCKAFDTVPHDILPSKLERHGFDGWTARWIRNWLDGRTQRVVVNGSMSKWRTVTSGVPQGLVLGPALFNIFVGDMDSGIECTLSKVADNTKLCGVVDTLEGRDAIQRDLDRLERLGGEWIESSPEEKDLGVLIDEKLNMSRQCVLAAQKANRVLGCIKNRRVTSRSREVILPLYSALVRPHLEYCIQLWGPQYRRDNGAVGVSLNGSTAYWCISHSSQFCIMSKLAEEYVNNKRRTRESIGSLLDENGHLTNRDIDKAEMFNAAFASVFNTDDGLWDPSCPELEDRDCGNDKLPADPELVRDLLLHLDAYKSMGPDGIHPRVLRELADVIARPLSIIFQRSWESGEVPVDWKLANIVPIFKKGKKEDPGNYRPVSLTSVPGKIMEKIMLGVIEKHLKDNAVIGHSQHGFVRGRACLTNLVSFYDKVTHLVDQGKPVDVIFLDFSKAFDTVSHSILLDEMSSIQFDKNIVRWVSNWLTGQAQRVMVNGVTSGWRPVTSGVPQGSILGPVLFNVFINDLDVGLEGVASKFADDTKLGGAVDSVEGGEALPRDLDRLENWAITNRMRFNKGKCRILHLGRGSPGYTYRLGDERLETSHAERDLGVLVDSRLNMSQQCAQAARKANCILGCIKLVHC</sequence>
<gene>
    <name evidence="2" type="ORF">GRJ2_003133800</name>
    <name evidence="3" type="ORF">GRJ2_003136600</name>
    <name evidence="4" type="ORF">GRJ2_003201400</name>
</gene>
<dbReference type="EMBL" id="BAAFJT010000117">
    <property type="protein sequence ID" value="GAB0206710.1"/>
    <property type="molecule type" value="Genomic_DNA"/>
</dbReference>
<comment type="caution">
    <text evidence="4">The sequence shown here is derived from an EMBL/GenBank/DDBJ whole genome shotgun (WGS) entry which is preliminary data.</text>
</comment>
<dbReference type="InterPro" id="IPR000477">
    <property type="entry name" value="RT_dom"/>
</dbReference>
<evidence type="ECO:0000313" key="3">
    <source>
        <dbReference type="EMBL" id="GAB0206710.1"/>
    </source>
</evidence>
<dbReference type="PANTHER" id="PTHR33332">
    <property type="entry name" value="REVERSE TRANSCRIPTASE DOMAIN-CONTAINING PROTEIN"/>
    <property type="match status" value="1"/>
</dbReference>
<organism evidence="4 5">
    <name type="scientific">Grus japonensis</name>
    <name type="common">Japanese crane</name>
    <name type="synonym">Red-crowned crane</name>
    <dbReference type="NCBI Taxonomy" id="30415"/>
    <lineage>
        <taxon>Eukaryota</taxon>
        <taxon>Metazoa</taxon>
        <taxon>Chordata</taxon>
        <taxon>Craniata</taxon>
        <taxon>Vertebrata</taxon>
        <taxon>Euteleostomi</taxon>
        <taxon>Archelosauria</taxon>
        <taxon>Archosauria</taxon>
        <taxon>Dinosauria</taxon>
        <taxon>Saurischia</taxon>
        <taxon>Theropoda</taxon>
        <taxon>Coelurosauria</taxon>
        <taxon>Aves</taxon>
        <taxon>Neognathae</taxon>
        <taxon>Neoaves</taxon>
        <taxon>Gruiformes</taxon>
        <taxon>Gruidae</taxon>
        <taxon>Grus</taxon>
    </lineage>
</organism>
<name>A0ABC9YBG4_GRUJA</name>
<evidence type="ECO:0000313" key="5">
    <source>
        <dbReference type="Proteomes" id="UP001623348"/>
    </source>
</evidence>
<dbReference type="Pfam" id="PF00078">
    <property type="entry name" value="RVT_1"/>
    <property type="match status" value="2"/>
</dbReference>